<comment type="caution">
    <text evidence="3">The sequence shown here is derived from an EMBL/GenBank/DDBJ whole genome shotgun (WGS) entry which is preliminary data.</text>
</comment>
<evidence type="ECO:0000256" key="1">
    <source>
        <dbReference type="SAM" id="MobiDB-lite"/>
    </source>
</evidence>
<gene>
    <name evidence="3" type="ORF">HHA01_04140</name>
</gene>
<keyword evidence="4" id="KW-1185">Reference proteome</keyword>
<feature type="compositionally biased region" description="Gly residues" evidence="1">
    <location>
        <begin position="147"/>
        <end position="156"/>
    </location>
</feature>
<evidence type="ECO:0000313" key="4">
    <source>
        <dbReference type="Proteomes" id="UP000319812"/>
    </source>
</evidence>
<dbReference type="EMBL" id="BJOC01000008">
    <property type="protein sequence ID" value="GED21437.1"/>
    <property type="molecule type" value="Genomic_DNA"/>
</dbReference>
<organism evidence="3 4">
    <name type="scientific">Halomonas halmophila</name>
    <dbReference type="NCBI Taxonomy" id="252"/>
    <lineage>
        <taxon>Bacteria</taxon>
        <taxon>Pseudomonadati</taxon>
        <taxon>Pseudomonadota</taxon>
        <taxon>Gammaproteobacteria</taxon>
        <taxon>Oceanospirillales</taxon>
        <taxon>Halomonadaceae</taxon>
        <taxon>Halomonas</taxon>
    </lineage>
</organism>
<dbReference type="RefSeq" id="WP_141317451.1">
    <property type="nucleotide sequence ID" value="NZ_BJOC01000008.1"/>
</dbReference>
<sequence length="156" mass="17356">MQDKMMDSFNQQAREFFTPMRKLNSLMLDNMERVTQYQLDAMKRYSQMGTSSLRDASDIGDAEQARDFGTRQVEMMTELSNQMLADARAMSEMSLRMKSEMEALFGESGQVMAERMEEATQATQESAKSEGPAKATSQTTRKRGSGSNAGNGNGSS</sequence>
<dbReference type="AlphaFoldDB" id="A0A4Y4EW68"/>
<proteinExistence type="predicted"/>
<name>A0A4Y4EW68_9GAMM</name>
<dbReference type="InterPro" id="IPR018968">
    <property type="entry name" value="Phasin"/>
</dbReference>
<accession>A0A4Y4EW68</accession>
<dbReference type="Proteomes" id="UP000319812">
    <property type="component" value="Unassembled WGS sequence"/>
</dbReference>
<dbReference type="InterPro" id="IPR014176">
    <property type="entry name" value="Phasin_subfam-3"/>
</dbReference>
<dbReference type="Pfam" id="PF09361">
    <property type="entry name" value="Phasin_2"/>
    <property type="match status" value="1"/>
</dbReference>
<evidence type="ECO:0000313" key="3">
    <source>
        <dbReference type="EMBL" id="GED21437.1"/>
    </source>
</evidence>
<reference evidence="3 4" key="1">
    <citation type="submission" date="2019-06" db="EMBL/GenBank/DDBJ databases">
        <title>Whole genome shotgun sequence of Halomonas halmophila NBRC 15537.</title>
        <authorList>
            <person name="Hosoyama A."/>
            <person name="Uohara A."/>
            <person name="Ohji S."/>
            <person name="Ichikawa N."/>
        </authorList>
    </citation>
    <scope>NUCLEOTIDE SEQUENCE [LARGE SCALE GENOMIC DNA]</scope>
    <source>
        <strain evidence="3 4">NBRC 15537</strain>
    </source>
</reference>
<feature type="region of interest" description="Disordered" evidence="1">
    <location>
        <begin position="108"/>
        <end position="156"/>
    </location>
</feature>
<evidence type="ECO:0000259" key="2">
    <source>
        <dbReference type="Pfam" id="PF09361"/>
    </source>
</evidence>
<feature type="domain" description="Phasin" evidence="2">
    <location>
        <begin position="8"/>
        <end position="106"/>
    </location>
</feature>
<dbReference type="NCBIfam" id="TIGR02809">
    <property type="entry name" value="phasin_3"/>
    <property type="match status" value="1"/>
</dbReference>
<dbReference type="OrthoDB" id="6197742at2"/>
<protein>
    <recommendedName>
        <fullName evidence="2">Phasin domain-containing protein</fullName>
    </recommendedName>
</protein>